<dbReference type="InterPro" id="IPR024628">
    <property type="entry name" value="Sulfotransferase_Stf0_dom"/>
</dbReference>
<dbReference type="GO" id="GO:0016740">
    <property type="term" value="F:transferase activity"/>
    <property type="evidence" value="ECO:0007669"/>
    <property type="project" value="UniProtKB-UniRule"/>
</dbReference>
<gene>
    <name evidence="4" type="primary">stf0</name>
    <name evidence="4" type="ORF">DSM104329_04907</name>
</gene>
<evidence type="ECO:0000259" key="3">
    <source>
        <dbReference type="Pfam" id="PF09037"/>
    </source>
</evidence>
<feature type="domain" description="Sulphotransferase Stf0" evidence="3">
    <location>
        <begin position="9"/>
        <end position="261"/>
    </location>
</feature>
<dbReference type="Gene3D" id="3.40.50.300">
    <property type="entry name" value="P-loop containing nucleotide triphosphate hydrolases"/>
    <property type="match status" value="1"/>
</dbReference>
<dbReference type="KEGG" id="sbae:DSM104329_04907"/>
<protein>
    <recommendedName>
        <fullName evidence="1">Trehalose 2-sulfotransferase</fullName>
    </recommendedName>
</protein>
<sequence length="272" mass="30538">MSPPAESVFVCATPRSGSTLFCEALSATGVAGRPAEYFEALRGTDLPRQPQEYFDELTPELEALLPRFDQQPAPELARSRTYGEYLAWARREGTTPNGVFSAKLMWGYLGEFADRLREVGYAGDSDLDVLAGAFPRPRYIRVVRLGKVEQAVSLWTAIQTQSWRDGETFTDADREPVFHRAAIDHLVRRLTEQEDRWGTLFAAQGIAPLTIVYEELVEHWEVTMRRALRYIGAADADGIELPAPPLRRQSNGRSQSWVERFAGAAALSRSTW</sequence>
<dbReference type="RefSeq" id="WP_259312499.1">
    <property type="nucleotide sequence ID" value="NZ_CP087164.1"/>
</dbReference>
<keyword evidence="5" id="KW-1185">Reference proteome</keyword>
<comment type="similarity">
    <text evidence="1">Belongs to the Stf0 sulfotransferase family.</text>
</comment>
<dbReference type="PIRSF" id="PIRSF021497">
    <property type="entry name" value="Sulphotransferase_Stf0"/>
    <property type="match status" value="1"/>
</dbReference>
<dbReference type="Pfam" id="PF09037">
    <property type="entry name" value="Sulphotransf"/>
    <property type="match status" value="1"/>
</dbReference>
<evidence type="ECO:0000313" key="5">
    <source>
        <dbReference type="Proteomes" id="UP001162834"/>
    </source>
</evidence>
<reference evidence="4" key="1">
    <citation type="journal article" date="2022" name="Int. J. Syst. Evol. Microbiol.">
        <title>Pseudomonas aegrilactucae sp. nov. and Pseudomonas morbosilactucae sp. nov., pathogens causing bacterial rot of lettuce in Japan.</title>
        <authorList>
            <person name="Sawada H."/>
            <person name="Fujikawa T."/>
            <person name="Satou M."/>
        </authorList>
    </citation>
    <scope>NUCLEOTIDE SEQUENCE</scope>
    <source>
        <strain evidence="4">0166_1</strain>
    </source>
</reference>
<comment type="catalytic activity">
    <reaction evidence="1">
        <text>alpha,alpha-trehalose + 3'-phosphoadenylyl sulfate = 2-O-sulfo-alpha,alpha-trehalose + adenosine 3',5'-bisphosphate + H(+)</text>
        <dbReference type="Rhea" id="RHEA:41608"/>
        <dbReference type="ChEBI" id="CHEBI:15378"/>
        <dbReference type="ChEBI" id="CHEBI:16551"/>
        <dbReference type="ChEBI" id="CHEBI:58339"/>
        <dbReference type="ChEBI" id="CHEBI:58343"/>
        <dbReference type="ChEBI" id="CHEBI:60091"/>
        <dbReference type="EC" id="2.8.2.37"/>
    </reaction>
</comment>
<name>A0A9E6Y265_9ACTN</name>
<evidence type="ECO:0000256" key="1">
    <source>
        <dbReference type="PIRNR" id="PIRNR021497"/>
    </source>
</evidence>
<comment type="function">
    <text evidence="1">Catalyzes the sulfuryl group transfer from 3'-phosphoadenosine-5'-phosphosulfate (PAPS) to trehalose, leading to trehalose-2-sulfate (T2S).</text>
</comment>
<dbReference type="EMBL" id="CP087164">
    <property type="protein sequence ID" value="UGS38478.1"/>
    <property type="molecule type" value="Genomic_DNA"/>
</dbReference>
<comment type="pathway">
    <text evidence="1">Glycolipid metabolism.</text>
</comment>
<dbReference type="Proteomes" id="UP001162834">
    <property type="component" value="Chromosome"/>
</dbReference>
<keyword evidence="1" id="KW-0119">Carbohydrate metabolism</keyword>
<evidence type="ECO:0000256" key="2">
    <source>
        <dbReference type="PIRSR" id="PIRSR021497-1"/>
    </source>
</evidence>
<proteinExistence type="inferred from homology"/>
<keyword evidence="1 4" id="KW-0808">Transferase</keyword>
<accession>A0A9E6Y265</accession>
<dbReference type="InterPro" id="IPR015124">
    <property type="entry name" value="Stf0"/>
</dbReference>
<evidence type="ECO:0000313" key="4">
    <source>
        <dbReference type="EMBL" id="UGS38478.1"/>
    </source>
</evidence>
<dbReference type="SUPFAM" id="SSF52540">
    <property type="entry name" value="P-loop containing nucleoside triphosphate hydrolases"/>
    <property type="match status" value="1"/>
</dbReference>
<dbReference type="AlphaFoldDB" id="A0A9E6Y265"/>
<organism evidence="4 5">
    <name type="scientific">Capillimicrobium parvum</name>
    <dbReference type="NCBI Taxonomy" id="2884022"/>
    <lineage>
        <taxon>Bacteria</taxon>
        <taxon>Bacillati</taxon>
        <taxon>Actinomycetota</taxon>
        <taxon>Thermoleophilia</taxon>
        <taxon>Solirubrobacterales</taxon>
        <taxon>Capillimicrobiaceae</taxon>
        <taxon>Capillimicrobium</taxon>
    </lineage>
</organism>
<feature type="active site" description="Proton acceptor" evidence="2">
    <location>
        <position position="36"/>
    </location>
</feature>
<dbReference type="InterPro" id="IPR027417">
    <property type="entry name" value="P-loop_NTPase"/>
</dbReference>